<feature type="transmembrane region" description="Helical" evidence="1">
    <location>
        <begin position="114"/>
        <end position="139"/>
    </location>
</feature>
<evidence type="ECO:0000313" key="3">
    <source>
        <dbReference type="Proteomes" id="UP000472262"/>
    </source>
</evidence>
<keyword evidence="1" id="KW-0812">Transmembrane</keyword>
<sequence>NAVDDIIIMINVFSSDEVSVKTGEELKLDVLLSNADKVQHQSRRSTEWMKDWSRTDGVQRERITISDGNLIISNFTPRDAGTYRVLDPDGEILITVTVTGEKINRYVENKVHTVIYWIMSAGLLVYAALLVSTLVTLTIQKHTDF</sequence>
<evidence type="ECO:0000256" key="1">
    <source>
        <dbReference type="SAM" id="Phobius"/>
    </source>
</evidence>
<dbReference type="SUPFAM" id="SSF48726">
    <property type="entry name" value="Immunoglobulin"/>
    <property type="match status" value="1"/>
</dbReference>
<keyword evidence="1" id="KW-1133">Transmembrane helix</keyword>
<protein>
    <recommendedName>
        <fullName evidence="4">Immunoglobulin subtype domain-containing protein</fullName>
    </recommendedName>
</protein>
<dbReference type="Proteomes" id="UP000472262">
    <property type="component" value="Unassembled WGS sequence"/>
</dbReference>
<organism evidence="2 3">
    <name type="scientific">Sinocyclocheilus grahami</name>
    <name type="common">Dianchi golden-line fish</name>
    <name type="synonym">Barbus grahami</name>
    <dbReference type="NCBI Taxonomy" id="75366"/>
    <lineage>
        <taxon>Eukaryota</taxon>
        <taxon>Metazoa</taxon>
        <taxon>Chordata</taxon>
        <taxon>Craniata</taxon>
        <taxon>Vertebrata</taxon>
        <taxon>Euteleostomi</taxon>
        <taxon>Actinopterygii</taxon>
        <taxon>Neopterygii</taxon>
        <taxon>Teleostei</taxon>
        <taxon>Ostariophysi</taxon>
        <taxon>Cypriniformes</taxon>
        <taxon>Cyprinidae</taxon>
        <taxon>Cyprininae</taxon>
        <taxon>Sinocyclocheilus</taxon>
    </lineage>
</organism>
<evidence type="ECO:0000313" key="2">
    <source>
        <dbReference type="Ensembl" id="ENSSGRP00000048097.1"/>
    </source>
</evidence>
<keyword evidence="3" id="KW-1185">Reference proteome</keyword>
<accession>A0A672ND79</accession>
<dbReference type="Gene3D" id="2.60.40.10">
    <property type="entry name" value="Immunoglobulins"/>
    <property type="match status" value="1"/>
</dbReference>
<dbReference type="AlphaFoldDB" id="A0A672ND79"/>
<dbReference type="Ensembl" id="ENSSGRT00000051414.1">
    <property type="protein sequence ID" value="ENSSGRP00000048097.1"/>
    <property type="gene ID" value="ENSSGRG00000025650.1"/>
</dbReference>
<proteinExistence type="predicted"/>
<name>A0A672ND79_SINGR</name>
<dbReference type="InParanoid" id="A0A672ND79"/>
<dbReference type="InterPro" id="IPR036179">
    <property type="entry name" value="Ig-like_dom_sf"/>
</dbReference>
<evidence type="ECO:0008006" key="4">
    <source>
        <dbReference type="Google" id="ProtNLM"/>
    </source>
</evidence>
<keyword evidence="1" id="KW-0472">Membrane</keyword>
<reference evidence="2" key="1">
    <citation type="submission" date="2025-08" db="UniProtKB">
        <authorList>
            <consortium name="Ensembl"/>
        </authorList>
    </citation>
    <scope>IDENTIFICATION</scope>
</reference>
<reference evidence="2" key="2">
    <citation type="submission" date="2025-09" db="UniProtKB">
        <authorList>
            <consortium name="Ensembl"/>
        </authorList>
    </citation>
    <scope>IDENTIFICATION</scope>
</reference>
<dbReference type="InterPro" id="IPR013783">
    <property type="entry name" value="Ig-like_fold"/>
</dbReference>